<dbReference type="InParanoid" id="K1RRU6"/>
<dbReference type="SUPFAM" id="SSF109604">
    <property type="entry name" value="HD-domain/PDEase-like"/>
    <property type="match status" value="1"/>
</dbReference>
<gene>
    <name evidence="1" type="ORF">CGI_10028415</name>
</gene>
<reference evidence="1" key="1">
    <citation type="journal article" date="2012" name="Nature">
        <title>The oyster genome reveals stress adaptation and complexity of shell formation.</title>
        <authorList>
            <person name="Zhang G."/>
            <person name="Fang X."/>
            <person name="Guo X."/>
            <person name="Li L."/>
            <person name="Luo R."/>
            <person name="Xu F."/>
            <person name="Yang P."/>
            <person name="Zhang L."/>
            <person name="Wang X."/>
            <person name="Qi H."/>
            <person name="Xiong Z."/>
            <person name="Que H."/>
            <person name="Xie Y."/>
            <person name="Holland P.W."/>
            <person name="Paps J."/>
            <person name="Zhu Y."/>
            <person name="Wu F."/>
            <person name="Chen Y."/>
            <person name="Wang J."/>
            <person name="Peng C."/>
            <person name="Meng J."/>
            <person name="Yang L."/>
            <person name="Liu J."/>
            <person name="Wen B."/>
            <person name="Zhang N."/>
            <person name="Huang Z."/>
            <person name="Zhu Q."/>
            <person name="Feng Y."/>
            <person name="Mount A."/>
            <person name="Hedgecock D."/>
            <person name="Xu Z."/>
            <person name="Liu Y."/>
            <person name="Domazet-Loso T."/>
            <person name="Du Y."/>
            <person name="Sun X."/>
            <person name="Zhang S."/>
            <person name="Liu B."/>
            <person name="Cheng P."/>
            <person name="Jiang X."/>
            <person name="Li J."/>
            <person name="Fan D."/>
            <person name="Wang W."/>
            <person name="Fu W."/>
            <person name="Wang T."/>
            <person name="Wang B."/>
            <person name="Zhang J."/>
            <person name="Peng Z."/>
            <person name="Li Y."/>
            <person name="Li N."/>
            <person name="Wang J."/>
            <person name="Chen M."/>
            <person name="He Y."/>
            <person name="Tan F."/>
            <person name="Song X."/>
            <person name="Zheng Q."/>
            <person name="Huang R."/>
            <person name="Yang H."/>
            <person name="Du X."/>
            <person name="Chen L."/>
            <person name="Yang M."/>
            <person name="Gaffney P.M."/>
            <person name="Wang S."/>
            <person name="Luo L."/>
            <person name="She Z."/>
            <person name="Ming Y."/>
            <person name="Huang W."/>
            <person name="Zhang S."/>
            <person name="Huang B."/>
            <person name="Zhang Y."/>
            <person name="Qu T."/>
            <person name="Ni P."/>
            <person name="Miao G."/>
            <person name="Wang J."/>
            <person name="Wang Q."/>
            <person name="Steinberg C.E."/>
            <person name="Wang H."/>
            <person name="Li N."/>
            <person name="Qian L."/>
            <person name="Zhang G."/>
            <person name="Li Y."/>
            <person name="Yang H."/>
            <person name="Liu X."/>
            <person name="Wang J."/>
            <person name="Yin Y."/>
            <person name="Wang J."/>
        </authorList>
    </citation>
    <scope>NUCLEOTIDE SEQUENCE [LARGE SCALE GENOMIC DNA]</scope>
    <source>
        <strain evidence="1">05x7-T-G4-1.051#20</strain>
    </source>
</reference>
<protein>
    <submittedName>
        <fullName evidence="1">SAM domain and HD domain-containing protein 1</fullName>
    </submittedName>
</protein>
<dbReference type="SUPFAM" id="SSF57603">
    <property type="entry name" value="FnI-like domain"/>
    <property type="match status" value="1"/>
</dbReference>
<dbReference type="GO" id="GO:0006203">
    <property type="term" value="P:dGTP catabolic process"/>
    <property type="evidence" value="ECO:0007669"/>
    <property type="project" value="TreeGrafter"/>
</dbReference>
<accession>K1RRU6</accession>
<sequence>MSKIQCIISGALDDMDAYEKLTDSIVDRIMWSNAKSLKDAKDILINVQRRELYVCLGHALLPNIMTAQEAMQKYVKILEKNGSSLCETDVTIDVVKLNYGMKDKNPIDKVHFYKKNDPDRATKIDKREVGVNDEEDVRQKYVAILGKKHSGLRKNDVIIDVVNFNYGKKDENPIDHVCFYTKKDPNKADKRKRSEVSTANNIFRRSDPCSFYCVTDFIVTSQKTPRNFKSTLIDHMICHVILYEAALLLTCLLGDFLPSTVSGNHGNLWRALIDSLTHGGVAFFSWAVLVQARNIRGFWESLICGLLGMAIDSDHFIAARSLSLQASCIVSEIATFPPLIDLDPGPLCPPLPDRTRPQQGVDQASVRHVFSGLDVTPCQGRIKAGPLVPSPWLHPRYSVQYLCHSDLFNATATCTYLGRTYKTADRFPKGESCNMCTCRESGKVDCTTITCYQFPMYVEDDIHPHLPPPHRAMPRHDDPERTMNIMCLILSGSVMFYHRTIQASASCCKLPRKASRTTDTGKCRYNGLVHEAGSRFPSGDGCNECICTTLGVPQCTKYKCYPDCTYNGLKYKKGQTFPKGDNCNNYCTCTVTDCVYNGQTYSTGQEFQSSDGCRLCQCTADGSYTCSENYCLRDSNNLLK</sequence>
<name>K1RRU6_MAGGI</name>
<dbReference type="InterPro" id="IPR050135">
    <property type="entry name" value="dGTPase-like"/>
</dbReference>
<dbReference type="PANTHER" id="PTHR11373:SF4">
    <property type="entry name" value="DEOXYNUCLEOSIDE TRIPHOSPHATE TRIPHOSPHOHYDROLASE SAMHD1"/>
    <property type="match status" value="1"/>
</dbReference>
<dbReference type="AlphaFoldDB" id="K1RRU6"/>
<dbReference type="GO" id="GO:0005634">
    <property type="term" value="C:nucleus"/>
    <property type="evidence" value="ECO:0007669"/>
    <property type="project" value="TreeGrafter"/>
</dbReference>
<dbReference type="GO" id="GO:0008832">
    <property type="term" value="F:dGTPase activity"/>
    <property type="evidence" value="ECO:0007669"/>
    <property type="project" value="TreeGrafter"/>
</dbReference>
<dbReference type="HOGENOM" id="CLU_427771_0_0_1"/>
<dbReference type="PANTHER" id="PTHR11373">
    <property type="entry name" value="DEOXYNUCLEOSIDE TRIPHOSPHATE TRIPHOSPHOHYDROLASE"/>
    <property type="match status" value="1"/>
</dbReference>
<dbReference type="Gene3D" id="3.30.70.2760">
    <property type="match status" value="2"/>
</dbReference>
<dbReference type="Gene3D" id="2.10.70.10">
    <property type="entry name" value="Complement Module, domain 1"/>
    <property type="match status" value="2"/>
</dbReference>
<organism evidence="1">
    <name type="scientific">Magallana gigas</name>
    <name type="common">Pacific oyster</name>
    <name type="synonym">Crassostrea gigas</name>
    <dbReference type="NCBI Taxonomy" id="29159"/>
    <lineage>
        <taxon>Eukaryota</taxon>
        <taxon>Metazoa</taxon>
        <taxon>Spiralia</taxon>
        <taxon>Lophotrochozoa</taxon>
        <taxon>Mollusca</taxon>
        <taxon>Bivalvia</taxon>
        <taxon>Autobranchia</taxon>
        <taxon>Pteriomorphia</taxon>
        <taxon>Ostreida</taxon>
        <taxon>Ostreoidea</taxon>
        <taxon>Ostreidae</taxon>
        <taxon>Magallana</taxon>
    </lineage>
</organism>
<dbReference type="EMBL" id="JH823235">
    <property type="protein sequence ID" value="EKC37176.1"/>
    <property type="molecule type" value="Genomic_DNA"/>
</dbReference>
<evidence type="ECO:0000313" key="1">
    <source>
        <dbReference type="EMBL" id="EKC37176.1"/>
    </source>
</evidence>
<proteinExistence type="predicted"/>